<dbReference type="RefSeq" id="WP_185980556.1">
    <property type="nucleotide sequence ID" value="NZ_CP060204.1"/>
</dbReference>
<keyword evidence="3" id="KW-1185">Reference proteome</keyword>
<reference evidence="2 3" key="1">
    <citation type="submission" date="2020-07" db="EMBL/GenBank/DDBJ databases">
        <title>Complete genome and description of Selenomonas timonensis sp. nov., a new bacterium isolated from a gingivitis subject.</title>
        <authorList>
            <person name="Antezack A."/>
        </authorList>
    </citation>
    <scope>NUCLEOTIDE SEQUENCE [LARGE SCALE GENOMIC DNA]</scope>
    <source>
        <strain evidence="2 3">Marseille-Q3039</strain>
    </source>
</reference>
<evidence type="ECO:0000313" key="3">
    <source>
        <dbReference type="Proteomes" id="UP000515480"/>
    </source>
</evidence>
<dbReference type="Proteomes" id="UP000515480">
    <property type="component" value="Chromosome"/>
</dbReference>
<gene>
    <name evidence="2" type="ORF">H1B31_01110</name>
</gene>
<accession>A0A7G7VKF5</accession>
<dbReference type="KEGG" id="stim:H1B31_01110"/>
<protein>
    <submittedName>
        <fullName evidence="2">Uncharacterized protein</fullName>
    </submittedName>
</protein>
<name>A0A7G7VKF5_9FIRM</name>
<dbReference type="AlphaFoldDB" id="A0A7G7VKF5"/>
<evidence type="ECO:0000313" key="2">
    <source>
        <dbReference type="EMBL" id="QNH54598.1"/>
    </source>
</evidence>
<sequence length="246" mass="26865">MGTMQISSKPPFLHGENAASKAQNGKPSTVAQVLNHAVEVYISAKGKSLSESAEMEEDLTPAEAALAANDKELADKKAKKAQAAEIEQRIQTDTSLTDEDKAKLQKCADELKRAGMTDEDKLSELHGKVEKLDKLVTDDVVTGEDIREIEGQRSLYQSQIGRLESEMKAKEHHNMKLRGQAIQERADRDAEITKAQEKERAELEALQPGSLSALAALREYQKTAAGKKNADRSMVVVPTNKNAADA</sequence>
<feature type="region of interest" description="Disordered" evidence="1">
    <location>
        <begin position="1"/>
        <end position="27"/>
    </location>
</feature>
<organism evidence="2 3">
    <name type="scientific">Selenomonas timonae</name>
    <dbReference type="NCBI Taxonomy" id="2754044"/>
    <lineage>
        <taxon>Bacteria</taxon>
        <taxon>Bacillati</taxon>
        <taxon>Bacillota</taxon>
        <taxon>Negativicutes</taxon>
        <taxon>Selenomonadales</taxon>
        <taxon>Selenomonadaceae</taxon>
        <taxon>Selenomonas</taxon>
    </lineage>
</organism>
<evidence type="ECO:0000256" key="1">
    <source>
        <dbReference type="SAM" id="MobiDB-lite"/>
    </source>
</evidence>
<proteinExistence type="predicted"/>
<dbReference type="EMBL" id="CP060204">
    <property type="protein sequence ID" value="QNH54598.1"/>
    <property type="molecule type" value="Genomic_DNA"/>
</dbReference>